<feature type="transmembrane region" description="Helical" evidence="1">
    <location>
        <begin position="192"/>
        <end position="210"/>
    </location>
</feature>
<reference evidence="2" key="3">
    <citation type="submission" date="2012-09" db="EMBL/GenBank/DDBJ databases">
        <authorList>
            <consortium name="VectorBase"/>
        </authorList>
    </citation>
    <scope>NUCLEOTIDE SEQUENCE</scope>
    <source>
        <strain evidence="2">Liverpool</strain>
    </source>
</reference>
<feature type="transmembrane region" description="Helical" evidence="1">
    <location>
        <begin position="153"/>
        <end position="172"/>
    </location>
</feature>
<evidence type="ECO:0000256" key="1">
    <source>
        <dbReference type="SAM" id="Phobius"/>
    </source>
</evidence>
<dbReference type="EMBL" id="CH478167">
    <property type="protein sequence ID" value="EJY58075.1"/>
    <property type="molecule type" value="Genomic_DNA"/>
</dbReference>
<dbReference type="OrthoDB" id="10419600at2759"/>
<evidence type="ECO:0000313" key="3">
    <source>
        <dbReference type="Proteomes" id="UP000682892"/>
    </source>
</evidence>
<dbReference type="Proteomes" id="UP000682892">
    <property type="component" value="Unassembled WGS sequence"/>
</dbReference>
<dbReference type="KEGG" id="aag:23687403"/>
<reference evidence="2" key="2">
    <citation type="journal article" date="2007" name="Science">
        <title>Genome sequence of Aedes aegypti, a major arbovirus vector.</title>
        <authorList>
            <person name="Nene V."/>
            <person name="Wortman J.R."/>
            <person name="Lawson D."/>
            <person name="Haas B."/>
            <person name="Kodira C."/>
            <person name="Tu Z.J."/>
            <person name="Loftus B."/>
            <person name="Xi Z."/>
            <person name="Megy K."/>
            <person name="Grabherr M."/>
            <person name="Ren Q."/>
            <person name="Zdobnov E.M."/>
            <person name="Lobo N.F."/>
            <person name="Campbell K.S."/>
            <person name="Brown S.E."/>
            <person name="Bonaldo M.F."/>
            <person name="Zhu J."/>
            <person name="Sinkins S.P."/>
            <person name="Hogenkamp D.G."/>
            <person name="Amedeo P."/>
            <person name="Arensburger P."/>
            <person name="Atkinson P.W."/>
            <person name="Bidwell S."/>
            <person name="Biedler J."/>
            <person name="Birney E."/>
            <person name="Bruggner R.V."/>
            <person name="Costas J."/>
            <person name="Coy M.R."/>
            <person name="Crabtree J."/>
            <person name="Crawford M."/>
            <person name="Debruyn B."/>
            <person name="Decaprio D."/>
            <person name="Eiglmeier K."/>
            <person name="Eisenstadt E."/>
            <person name="El-Dorry H."/>
            <person name="Gelbart W.M."/>
            <person name="Gomes S.L."/>
            <person name="Hammond M."/>
            <person name="Hannick L.I."/>
            <person name="Hogan J.R."/>
            <person name="Holmes M.H."/>
            <person name="Jaffe D."/>
            <person name="Johnston J.S."/>
            <person name="Kennedy R.C."/>
            <person name="Koo H."/>
            <person name="Kravitz S."/>
            <person name="Kriventseva E.V."/>
            <person name="Kulp D."/>
            <person name="Labutti K."/>
            <person name="Lee E."/>
            <person name="Li S."/>
            <person name="Lovin D.D."/>
            <person name="Mao C."/>
            <person name="Mauceli E."/>
            <person name="Menck C.F."/>
            <person name="Miller J.R."/>
            <person name="Montgomery P."/>
            <person name="Mori A."/>
            <person name="Nascimento A.L."/>
            <person name="Naveira H.F."/>
            <person name="Nusbaum C."/>
            <person name="O'leary S."/>
            <person name="Orvis J."/>
            <person name="Pertea M."/>
            <person name="Quesneville H."/>
            <person name="Reidenbach K.R."/>
            <person name="Rogers Y.H."/>
            <person name="Roth C.W."/>
            <person name="Schneider J.R."/>
            <person name="Schatz M."/>
            <person name="Shumway M."/>
            <person name="Stanke M."/>
            <person name="Stinson E.O."/>
            <person name="Tubio J.M."/>
            <person name="Vanzee J.P."/>
            <person name="Verjovski-Almeida S."/>
            <person name="Werner D."/>
            <person name="White O."/>
            <person name="Wyder S."/>
            <person name="Zeng Q."/>
            <person name="Zhao Q."/>
            <person name="Zhao Y."/>
            <person name="Hill C.A."/>
            <person name="Raikhel A.S."/>
            <person name="Soares M.B."/>
            <person name="Knudson D.L."/>
            <person name="Lee N.H."/>
            <person name="Galagan J."/>
            <person name="Salzberg S.L."/>
            <person name="Paulsen I.T."/>
            <person name="Dimopoulos G."/>
            <person name="Collins F.H."/>
            <person name="Birren B."/>
            <person name="Fraser-Liggett C.M."/>
            <person name="Severson D.W."/>
        </authorList>
    </citation>
    <scope>NUCLEOTIDE SEQUENCE [LARGE SCALE GENOMIC DNA]</scope>
    <source>
        <strain evidence="2">Liverpool</strain>
    </source>
</reference>
<keyword evidence="1" id="KW-1133">Transmembrane helix</keyword>
<evidence type="ECO:0000313" key="2">
    <source>
        <dbReference type="EMBL" id="EJY58075.1"/>
    </source>
</evidence>
<dbReference type="AlphaFoldDB" id="A0A1S7UEI9"/>
<feature type="transmembrane region" description="Helical" evidence="1">
    <location>
        <begin position="62"/>
        <end position="83"/>
    </location>
</feature>
<name>A0A1S7UEI9_AEDAE</name>
<keyword evidence="1" id="KW-0812">Transmembrane</keyword>
<keyword evidence="1" id="KW-0472">Membrane</keyword>
<organism evidence="2 3">
    <name type="scientific">Aedes aegypti</name>
    <name type="common">Yellowfever mosquito</name>
    <name type="synonym">Culex aegypti</name>
    <dbReference type="NCBI Taxonomy" id="7159"/>
    <lineage>
        <taxon>Eukaryota</taxon>
        <taxon>Metazoa</taxon>
        <taxon>Ecdysozoa</taxon>
        <taxon>Arthropoda</taxon>
        <taxon>Hexapoda</taxon>
        <taxon>Insecta</taxon>
        <taxon>Pterygota</taxon>
        <taxon>Neoptera</taxon>
        <taxon>Endopterygota</taxon>
        <taxon>Diptera</taxon>
        <taxon>Nematocera</taxon>
        <taxon>Culicoidea</taxon>
        <taxon>Culicidae</taxon>
        <taxon>Culicinae</taxon>
        <taxon>Aedini</taxon>
        <taxon>Aedes</taxon>
        <taxon>Stegomyia</taxon>
    </lineage>
</organism>
<reference evidence="2" key="1">
    <citation type="submission" date="2005-10" db="EMBL/GenBank/DDBJ databases">
        <authorList>
            <person name="Loftus B.J."/>
            <person name="Nene V.M."/>
            <person name="Hannick L.I."/>
            <person name="Bidwell S."/>
            <person name="Haas B."/>
            <person name="Amedeo P."/>
            <person name="Orvis J."/>
            <person name="Wortman J.R."/>
            <person name="White O.R."/>
            <person name="Salzberg S."/>
            <person name="Shumway M."/>
            <person name="Koo H."/>
            <person name="Zhao Y."/>
            <person name="Holmes M."/>
            <person name="Miller J."/>
            <person name="Schatz M."/>
            <person name="Pop M."/>
            <person name="Pai G."/>
            <person name="Utterback T."/>
            <person name="Rogers Y.-H."/>
            <person name="Kravitz S."/>
            <person name="Fraser C.M."/>
        </authorList>
    </citation>
    <scope>NUCLEOTIDE SEQUENCE</scope>
    <source>
        <strain evidence="2">Liverpool</strain>
    </source>
</reference>
<feature type="transmembrane region" description="Helical" evidence="1">
    <location>
        <begin position="310"/>
        <end position="333"/>
    </location>
</feature>
<sequence>MATFPIARKRFNYQWLPKMFEIRSFLTHRANNCFWLLDLLLLIAGIRSELTSHWPAECLIRYFANCLFICQYIAGILRLIHALDHEEDGSFLIVCEILIVISLSFACMKVFAINCLRGSLHTLRNFIIGTRVNSGDESFDEFQQLKFFRSARFMMLIVFGLIASDTVLFMIPNRYSDVILGLPPQLYMIGKPASSIVNFFLVTLSALGFFPKYLSNVTYIGILLIGMHSKLTSLVHRYQLMLNHPVSSPNQYFEWMSCEVEMASIQQLEYWNHLRILKNIIGKTFFFVHYFAIFSIGTSGYAIHNVGFNTLSAISLASTLIFLLEYYLLCLWIDKLQDVADSLGSTISELCTKMPYSREYHSKYFGLRASLMITWINTQHAFSMDCMGLFKISTSSFTSLIDTAYTMLMFLTNVCKTEQ</sequence>
<proteinExistence type="predicted"/>
<accession>A0A1S7UEI9</accession>
<gene>
    <name evidence="2" type="primary">GPROR110</name>
    <name evidence="2" type="ORF">AaeL_AAEL016983</name>
</gene>
<feature type="transmembrane region" description="Helical" evidence="1">
    <location>
        <begin position="89"/>
        <end position="116"/>
    </location>
</feature>
<feature type="transmembrane region" description="Helical" evidence="1">
    <location>
        <begin position="285"/>
        <end position="304"/>
    </location>
</feature>
<protein>
    <submittedName>
        <fullName evidence="2">AAEL016983-PA</fullName>
    </submittedName>
</protein>